<feature type="signal peptide" evidence="1">
    <location>
        <begin position="1"/>
        <end position="21"/>
    </location>
</feature>
<feature type="chain" id="PRO_5007098562" description="Lipoprotein" evidence="1">
    <location>
        <begin position="22"/>
        <end position="253"/>
    </location>
</feature>
<accession>A0A101K5Y5</accession>
<evidence type="ECO:0000313" key="3">
    <source>
        <dbReference type="Proteomes" id="UP000054800"/>
    </source>
</evidence>
<evidence type="ECO:0000313" key="2">
    <source>
        <dbReference type="EMBL" id="KUL98078.1"/>
    </source>
</evidence>
<evidence type="ECO:0000256" key="1">
    <source>
        <dbReference type="SAM" id="SignalP"/>
    </source>
</evidence>
<organism evidence="2 3">
    <name type="scientific">Fusobacterium nucleatum subsp. nucleatum</name>
    <dbReference type="NCBI Taxonomy" id="76856"/>
    <lineage>
        <taxon>Bacteria</taxon>
        <taxon>Fusobacteriati</taxon>
        <taxon>Fusobacteriota</taxon>
        <taxon>Fusobacteriia</taxon>
        <taxon>Fusobacteriales</taxon>
        <taxon>Fusobacteriaceae</taxon>
        <taxon>Fusobacterium</taxon>
    </lineage>
</organism>
<dbReference type="OrthoDB" id="10004292at2"/>
<dbReference type="EMBL" id="LMVH01000001">
    <property type="protein sequence ID" value="KUL98078.1"/>
    <property type="molecule type" value="Genomic_DNA"/>
</dbReference>
<dbReference type="RefSeq" id="WP_059222373.1">
    <property type="nucleotide sequence ID" value="NZ_LMVH01000001.1"/>
</dbReference>
<name>A0A101K5Y5_FUSNC</name>
<gene>
    <name evidence="2" type="ORF">RO03_00620</name>
</gene>
<evidence type="ECO:0008006" key="4">
    <source>
        <dbReference type="Google" id="ProtNLM"/>
    </source>
</evidence>
<comment type="caution">
    <text evidence="2">The sequence shown here is derived from an EMBL/GenBank/DDBJ whole genome shotgun (WGS) entry which is preliminary data.</text>
</comment>
<sequence>MKKKFIFFVLLSLLVACGSEKNENTSTATNITTETSQSKTLNYDFMIEQNIKTVKLQGDVPLDFVNGEIPTFDEMKLIAEDIAKKYPNYQNYFINFKFPLTDTSEKRNETDYNSLCLFTKSDNSDFRLVPHYNNIPTMDLTLNKNIVGHLGINLISNISPIKEGMSLSQVKEKLGEPAEINNETKESQYYILNENYQILGILFIQYNNDIVKSANFFSWNNNFSKEQLSAIDSYIAGNKKLEDLKIKQLKDIY</sequence>
<proteinExistence type="predicted"/>
<dbReference type="AlphaFoldDB" id="A0A101K5Y5"/>
<dbReference type="Proteomes" id="UP000054800">
    <property type="component" value="Unassembled WGS sequence"/>
</dbReference>
<dbReference type="PROSITE" id="PS51257">
    <property type="entry name" value="PROKAR_LIPOPROTEIN"/>
    <property type="match status" value="1"/>
</dbReference>
<protein>
    <recommendedName>
        <fullName evidence="4">Lipoprotein</fullName>
    </recommendedName>
</protein>
<keyword evidence="1" id="KW-0732">Signal</keyword>
<reference evidence="2 3" key="1">
    <citation type="submission" date="2015-10" db="EMBL/GenBank/DDBJ databases">
        <authorList>
            <person name="Gilbert D.G."/>
        </authorList>
    </citation>
    <scope>NUCLEOTIDE SEQUENCE [LARGE SCALE GENOMIC DNA]</scope>
    <source>
        <strain evidence="2 3">ChDC F311</strain>
    </source>
</reference>